<evidence type="ECO:0000313" key="3">
    <source>
        <dbReference type="Proteomes" id="UP001153737"/>
    </source>
</evidence>
<evidence type="ECO:0000259" key="1">
    <source>
        <dbReference type="PROSITE" id="PS50017"/>
    </source>
</evidence>
<feature type="domain" description="Death" evidence="1">
    <location>
        <begin position="139"/>
        <end position="220"/>
    </location>
</feature>
<dbReference type="PROSITE" id="PS50017">
    <property type="entry name" value="DEATH_DOMAIN"/>
    <property type="match status" value="1"/>
</dbReference>
<dbReference type="InterPro" id="IPR011029">
    <property type="entry name" value="DEATH-like_dom_sf"/>
</dbReference>
<accession>A0A9P0GNS3</accession>
<reference evidence="2" key="2">
    <citation type="submission" date="2022-10" db="EMBL/GenBank/DDBJ databases">
        <authorList>
            <consortium name="ENA_rothamsted_submissions"/>
            <consortium name="culmorum"/>
            <person name="King R."/>
        </authorList>
    </citation>
    <scope>NUCLEOTIDE SEQUENCE</scope>
</reference>
<dbReference type="AlphaFoldDB" id="A0A9P0GNS3"/>
<dbReference type="Gene3D" id="1.10.533.10">
    <property type="entry name" value="Death Domain, Fas"/>
    <property type="match status" value="1"/>
</dbReference>
<dbReference type="CDD" id="cd01670">
    <property type="entry name" value="Death"/>
    <property type="match status" value="1"/>
</dbReference>
<dbReference type="SMART" id="SM00005">
    <property type="entry name" value="DEATH"/>
    <property type="match status" value="1"/>
</dbReference>
<protein>
    <recommendedName>
        <fullName evidence="1">Death domain-containing protein</fullName>
    </recommendedName>
</protein>
<reference evidence="2" key="1">
    <citation type="submission" date="2022-01" db="EMBL/GenBank/DDBJ databases">
        <authorList>
            <person name="King R."/>
        </authorList>
    </citation>
    <scope>NUCLEOTIDE SEQUENCE</scope>
</reference>
<proteinExistence type="predicted"/>
<dbReference type="GO" id="GO:0007165">
    <property type="term" value="P:signal transduction"/>
    <property type="evidence" value="ECO:0007669"/>
    <property type="project" value="InterPro"/>
</dbReference>
<dbReference type="SUPFAM" id="SSF47986">
    <property type="entry name" value="DEATH domain"/>
    <property type="match status" value="1"/>
</dbReference>
<dbReference type="EMBL" id="OU896716">
    <property type="protein sequence ID" value="CAH1117464.1"/>
    <property type="molecule type" value="Genomic_DNA"/>
</dbReference>
<dbReference type="Proteomes" id="UP001153737">
    <property type="component" value="Chromosome 10"/>
</dbReference>
<dbReference type="Pfam" id="PF00531">
    <property type="entry name" value="Death"/>
    <property type="match status" value="1"/>
</dbReference>
<name>A0A9P0GNS3_PHACE</name>
<dbReference type="OrthoDB" id="100767at2759"/>
<organism evidence="2 3">
    <name type="scientific">Phaedon cochleariae</name>
    <name type="common">Mustard beetle</name>
    <dbReference type="NCBI Taxonomy" id="80249"/>
    <lineage>
        <taxon>Eukaryota</taxon>
        <taxon>Metazoa</taxon>
        <taxon>Ecdysozoa</taxon>
        <taxon>Arthropoda</taxon>
        <taxon>Hexapoda</taxon>
        <taxon>Insecta</taxon>
        <taxon>Pterygota</taxon>
        <taxon>Neoptera</taxon>
        <taxon>Endopterygota</taxon>
        <taxon>Coleoptera</taxon>
        <taxon>Polyphaga</taxon>
        <taxon>Cucujiformia</taxon>
        <taxon>Chrysomeloidea</taxon>
        <taxon>Chrysomelidae</taxon>
        <taxon>Chrysomelinae</taxon>
        <taxon>Chrysomelini</taxon>
        <taxon>Phaedon</taxon>
    </lineage>
</organism>
<dbReference type="InterPro" id="IPR000488">
    <property type="entry name" value="Death_dom"/>
</dbReference>
<sequence>MAAKVEYLEIRNSICSMACPDRYLVQIKYKFHREIDSNRLYDRITTLPYLIRILEKRDVLNIACIDAFRLIAKMLNNKRVDALIEGYGKAKQHVIAPPPAAVHRPVLGPIPSENLNNMRVSAHHMENNPVIPLLDSDPLVRVKDLICSDIGKKWKDLARAIGVREGEIDLLEERYPRISDRVQEVLRFHEQKNGNSKWKLCNALDIARRKDLRMEIQEIFEEHNMM</sequence>
<gene>
    <name evidence="2" type="ORF">PHAECO_LOCUS1616</name>
</gene>
<evidence type="ECO:0000313" key="2">
    <source>
        <dbReference type="EMBL" id="CAH1117464.1"/>
    </source>
</evidence>
<keyword evidence="3" id="KW-1185">Reference proteome</keyword>